<keyword evidence="1" id="KW-0732">Signal</keyword>
<evidence type="ECO:0000313" key="3">
    <source>
        <dbReference type="Proteomes" id="UP000826656"/>
    </source>
</evidence>
<accession>A0ABQ7W5J2</accession>
<feature type="chain" id="PRO_5045555534" evidence="1">
    <location>
        <begin position="30"/>
        <end position="77"/>
    </location>
</feature>
<evidence type="ECO:0000256" key="1">
    <source>
        <dbReference type="SAM" id="SignalP"/>
    </source>
</evidence>
<dbReference type="EMBL" id="JAIVGD010000003">
    <property type="protein sequence ID" value="KAH0775561.1"/>
    <property type="molecule type" value="Genomic_DNA"/>
</dbReference>
<reference evidence="2 3" key="1">
    <citation type="journal article" date="2021" name="bioRxiv">
        <title>Chromosome-scale and haplotype-resolved genome assembly of a tetraploid potato cultivar.</title>
        <authorList>
            <person name="Sun H."/>
            <person name="Jiao W.-B."/>
            <person name="Krause K."/>
            <person name="Campoy J.A."/>
            <person name="Goel M."/>
            <person name="Folz-Donahue K."/>
            <person name="Kukat C."/>
            <person name="Huettel B."/>
            <person name="Schneeberger K."/>
        </authorList>
    </citation>
    <scope>NUCLEOTIDE SEQUENCE [LARGE SCALE GENOMIC DNA]</scope>
    <source>
        <strain evidence="2">SolTubOtavaFocal</strain>
        <tissue evidence="2">Leaves</tissue>
    </source>
</reference>
<comment type="caution">
    <text evidence="2">The sequence shown here is derived from an EMBL/GenBank/DDBJ whole genome shotgun (WGS) entry which is preliminary data.</text>
</comment>
<gene>
    <name evidence="2" type="ORF">KY290_006972</name>
</gene>
<protein>
    <submittedName>
        <fullName evidence="2">Uncharacterized protein</fullName>
    </submittedName>
</protein>
<name>A0ABQ7W5J2_SOLTU</name>
<feature type="signal peptide" evidence="1">
    <location>
        <begin position="1"/>
        <end position="29"/>
    </location>
</feature>
<organism evidence="2 3">
    <name type="scientific">Solanum tuberosum</name>
    <name type="common">Potato</name>
    <dbReference type="NCBI Taxonomy" id="4113"/>
    <lineage>
        <taxon>Eukaryota</taxon>
        <taxon>Viridiplantae</taxon>
        <taxon>Streptophyta</taxon>
        <taxon>Embryophyta</taxon>
        <taxon>Tracheophyta</taxon>
        <taxon>Spermatophyta</taxon>
        <taxon>Magnoliopsida</taxon>
        <taxon>eudicotyledons</taxon>
        <taxon>Gunneridae</taxon>
        <taxon>Pentapetalae</taxon>
        <taxon>asterids</taxon>
        <taxon>lamiids</taxon>
        <taxon>Solanales</taxon>
        <taxon>Solanaceae</taxon>
        <taxon>Solanoideae</taxon>
        <taxon>Solaneae</taxon>
        <taxon>Solanum</taxon>
    </lineage>
</organism>
<dbReference type="Proteomes" id="UP000826656">
    <property type="component" value="Unassembled WGS sequence"/>
</dbReference>
<sequence length="77" mass="9003">MAKSGYNASFLLLLSMFLILLTFSNVVEGYNKLRPRDCKPKCTYRCSATSHKKPFDFNLFISKYCYNMFLPIMSRVK</sequence>
<evidence type="ECO:0000313" key="2">
    <source>
        <dbReference type="EMBL" id="KAH0775561.1"/>
    </source>
</evidence>
<proteinExistence type="predicted"/>
<keyword evidence="3" id="KW-1185">Reference proteome</keyword>